<evidence type="ECO:0000256" key="19">
    <source>
        <dbReference type="ARBA" id="ARBA00047493"/>
    </source>
</evidence>
<evidence type="ECO:0000256" key="15">
    <source>
        <dbReference type="ARBA" id="ARBA00022909"/>
    </source>
</evidence>
<evidence type="ECO:0000256" key="20">
    <source>
        <dbReference type="ARBA" id="ARBA00047808"/>
    </source>
</evidence>
<feature type="region of interest" description="Disordered" evidence="23">
    <location>
        <begin position="391"/>
        <end position="422"/>
    </location>
</feature>
<dbReference type="AlphaFoldDB" id="A0A853FAN7"/>
<evidence type="ECO:0000256" key="23">
    <source>
        <dbReference type="SAM" id="MobiDB-lite"/>
    </source>
</evidence>
<dbReference type="InterPro" id="IPR004101">
    <property type="entry name" value="Mur_ligase_C"/>
</dbReference>
<name>A0A853FAN7_9BURK</name>
<dbReference type="SUPFAM" id="SSF53244">
    <property type="entry name" value="MurD-like peptide ligases, peptide-binding domain"/>
    <property type="match status" value="1"/>
</dbReference>
<comment type="catalytic activity">
    <reaction evidence="21">
        <text>(6R)-5,10-methylenetetrahydrofolyl-(gamma-L-Glu)(n) + L-glutamate + ATP = (6R)-5,10-methylenetetrahydrofolyl-(gamma-L-Glu)(n+1) + ADP + phosphate + H(+)</text>
        <dbReference type="Rhea" id="RHEA:51912"/>
        <dbReference type="Rhea" id="RHEA-COMP:13257"/>
        <dbReference type="Rhea" id="RHEA-COMP:13258"/>
        <dbReference type="ChEBI" id="CHEBI:15378"/>
        <dbReference type="ChEBI" id="CHEBI:29985"/>
        <dbReference type="ChEBI" id="CHEBI:30616"/>
        <dbReference type="ChEBI" id="CHEBI:43474"/>
        <dbReference type="ChEBI" id="CHEBI:136572"/>
        <dbReference type="ChEBI" id="CHEBI:456216"/>
        <dbReference type="EC" id="6.3.2.17"/>
    </reaction>
</comment>
<dbReference type="UniPathway" id="UPA00077">
    <property type="reaction ID" value="UER00157"/>
</dbReference>
<protein>
    <recommendedName>
        <fullName evidence="9">Dihydrofolate synthase/folylpolyglutamate synthase</fullName>
        <ecNumber evidence="7">6.3.2.12</ecNumber>
        <ecNumber evidence="8">6.3.2.17</ecNumber>
    </recommendedName>
    <alternativeName>
        <fullName evidence="18">Folylpoly-gamma-glutamate synthetase-dihydrofolate synthetase</fullName>
    </alternativeName>
    <alternativeName>
        <fullName evidence="16">Folylpolyglutamate synthetase</fullName>
    </alternativeName>
    <alternativeName>
        <fullName evidence="17">Tetrahydrofolylpolyglutamate synthase</fullName>
    </alternativeName>
</protein>
<dbReference type="GO" id="GO:0008841">
    <property type="term" value="F:dihydrofolate synthase activity"/>
    <property type="evidence" value="ECO:0007669"/>
    <property type="project" value="UniProtKB-EC"/>
</dbReference>
<comment type="cofactor">
    <cofactor evidence="1">
        <name>Mg(2+)</name>
        <dbReference type="ChEBI" id="CHEBI:18420"/>
    </cofactor>
</comment>
<dbReference type="GO" id="GO:0046656">
    <property type="term" value="P:folic acid biosynthetic process"/>
    <property type="evidence" value="ECO:0007669"/>
    <property type="project" value="UniProtKB-KW"/>
</dbReference>
<dbReference type="EC" id="6.3.2.17" evidence="8"/>
<comment type="catalytic activity">
    <reaction evidence="22">
        <text>7,8-dihydropteroate + L-glutamate + ATP = 7,8-dihydrofolate + ADP + phosphate + H(+)</text>
        <dbReference type="Rhea" id="RHEA:23584"/>
        <dbReference type="ChEBI" id="CHEBI:15378"/>
        <dbReference type="ChEBI" id="CHEBI:17839"/>
        <dbReference type="ChEBI" id="CHEBI:29985"/>
        <dbReference type="ChEBI" id="CHEBI:30616"/>
        <dbReference type="ChEBI" id="CHEBI:43474"/>
        <dbReference type="ChEBI" id="CHEBI:57451"/>
        <dbReference type="ChEBI" id="CHEBI:456216"/>
        <dbReference type="EC" id="6.3.2.12"/>
    </reaction>
</comment>
<evidence type="ECO:0000256" key="21">
    <source>
        <dbReference type="ARBA" id="ARBA00049035"/>
    </source>
</evidence>
<dbReference type="EC" id="6.3.2.12" evidence="7"/>
<feature type="compositionally biased region" description="Polar residues" evidence="23">
    <location>
        <begin position="399"/>
        <end position="414"/>
    </location>
</feature>
<dbReference type="Pfam" id="PF02875">
    <property type="entry name" value="Mur_ligase_C"/>
    <property type="match status" value="1"/>
</dbReference>
<dbReference type="PANTHER" id="PTHR11136">
    <property type="entry name" value="FOLYLPOLYGLUTAMATE SYNTHASE-RELATED"/>
    <property type="match status" value="1"/>
</dbReference>
<evidence type="ECO:0000256" key="11">
    <source>
        <dbReference type="ARBA" id="ARBA00022723"/>
    </source>
</evidence>
<evidence type="ECO:0000256" key="6">
    <source>
        <dbReference type="ARBA" id="ARBA00011245"/>
    </source>
</evidence>
<evidence type="ECO:0000256" key="1">
    <source>
        <dbReference type="ARBA" id="ARBA00001946"/>
    </source>
</evidence>
<evidence type="ECO:0000256" key="10">
    <source>
        <dbReference type="ARBA" id="ARBA00022598"/>
    </source>
</evidence>
<comment type="pathway">
    <text evidence="3">Cofactor biosynthesis; tetrahydrofolate biosynthesis; 7,8-dihydrofolate from 2-amino-4-hydroxy-6-hydroxymethyl-7,8-dihydropteridine diphosphate and 4-aminobenzoate: step 2/2.</text>
</comment>
<evidence type="ECO:0000256" key="2">
    <source>
        <dbReference type="ARBA" id="ARBA00002714"/>
    </source>
</evidence>
<evidence type="ECO:0000256" key="12">
    <source>
        <dbReference type="ARBA" id="ARBA00022741"/>
    </source>
</evidence>
<dbReference type="GO" id="GO:0046654">
    <property type="term" value="P:tetrahydrofolate biosynthetic process"/>
    <property type="evidence" value="ECO:0007669"/>
    <property type="project" value="UniProtKB-UniPathway"/>
</dbReference>
<evidence type="ECO:0000256" key="17">
    <source>
        <dbReference type="ARBA" id="ARBA00030592"/>
    </source>
</evidence>
<keyword evidence="15" id="KW-0289">Folate biosynthesis</keyword>
<evidence type="ECO:0000256" key="8">
    <source>
        <dbReference type="ARBA" id="ARBA00013025"/>
    </source>
</evidence>
<evidence type="ECO:0000256" key="7">
    <source>
        <dbReference type="ARBA" id="ARBA00013023"/>
    </source>
</evidence>
<evidence type="ECO:0000256" key="3">
    <source>
        <dbReference type="ARBA" id="ARBA00004799"/>
    </source>
</evidence>
<feature type="domain" description="Mur ligase central" evidence="25">
    <location>
        <begin position="52"/>
        <end position="227"/>
    </location>
</feature>
<comment type="subunit">
    <text evidence="6">Monomer.</text>
</comment>
<dbReference type="EMBL" id="JACCEW010000002">
    <property type="protein sequence ID" value="NYT36672.1"/>
    <property type="molecule type" value="Genomic_DNA"/>
</dbReference>
<comment type="caution">
    <text evidence="26">The sequence shown here is derived from an EMBL/GenBank/DDBJ whole genome shotgun (WGS) entry which is preliminary data.</text>
</comment>
<dbReference type="GO" id="GO:0046872">
    <property type="term" value="F:metal ion binding"/>
    <property type="evidence" value="ECO:0007669"/>
    <property type="project" value="UniProtKB-KW"/>
</dbReference>
<dbReference type="InterPro" id="IPR013221">
    <property type="entry name" value="Mur_ligase_cen"/>
</dbReference>
<dbReference type="Gene3D" id="3.90.190.20">
    <property type="entry name" value="Mur ligase, C-terminal domain"/>
    <property type="match status" value="1"/>
</dbReference>
<dbReference type="GO" id="GO:0005737">
    <property type="term" value="C:cytoplasm"/>
    <property type="evidence" value="ECO:0007669"/>
    <property type="project" value="TreeGrafter"/>
</dbReference>
<dbReference type="InterPro" id="IPR036565">
    <property type="entry name" value="Mur-like_cat_sf"/>
</dbReference>
<dbReference type="PANTHER" id="PTHR11136:SF0">
    <property type="entry name" value="DIHYDROFOLATE SYNTHETASE-RELATED"/>
    <property type="match status" value="1"/>
</dbReference>
<sequence>MSLPVPSEAASLQDWLSYLESLHRVSIDLGLDRIRTVARRIGITLPCVKITVGGTNGKGSTCAMLEAILQAAGYKTGQYTSPHLISFNERIRVNGVNAGDASIIAQFQRIEAGRGDVTLSYFEYTTLAALMLFEQEAVDVAILEVGLGGRLDAVNLIDTDCAIVTSVDIDHAQYLGNTREKIGWEKAHIFRPGKPAICADPVPPSSIIDYAGEIGADLWLFGKDFNYSGDRQQWAYGGRAQRRNALAYPALRGANQLLNASAALAALEALRPKLAVPQQSVREGLAQVALPGRLQILPGTPVVVLDVAHNPHAAAALGQNLDNMGHFARTHAVIGMLSDKDIDGVIGKLASRVDHWYCASLEGPRATSGEALAGHVRSVLAARSALVAADGAQREQGAGSPSVQDETPPASSSPGVRAHAPAAVSADQATVSSFVNPVQAFTAAQGNASGNDRILVFGSFATVGPVLDALGRIDA</sequence>
<dbReference type="Pfam" id="PF08245">
    <property type="entry name" value="Mur_ligase_M"/>
    <property type="match status" value="1"/>
</dbReference>
<dbReference type="NCBIfam" id="TIGR01499">
    <property type="entry name" value="folC"/>
    <property type="match status" value="1"/>
</dbReference>
<evidence type="ECO:0000313" key="26">
    <source>
        <dbReference type="EMBL" id="NYT36672.1"/>
    </source>
</evidence>
<dbReference type="OrthoDB" id="9809356at2"/>
<accession>A0A853FAN7</accession>
<dbReference type="GO" id="GO:0004326">
    <property type="term" value="F:tetrahydrofolylpolyglutamate synthase activity"/>
    <property type="evidence" value="ECO:0007669"/>
    <property type="project" value="UniProtKB-EC"/>
</dbReference>
<keyword evidence="11" id="KW-0479">Metal-binding</keyword>
<comment type="pathway">
    <text evidence="4">Cofactor biosynthesis; tetrahydrofolylpolyglutamate biosynthesis.</text>
</comment>
<dbReference type="NCBIfam" id="NF008101">
    <property type="entry name" value="PRK10846.1"/>
    <property type="match status" value="1"/>
</dbReference>
<evidence type="ECO:0000256" key="18">
    <source>
        <dbReference type="ARBA" id="ARBA00032510"/>
    </source>
</evidence>
<dbReference type="RefSeq" id="WP_129968623.1">
    <property type="nucleotide sequence ID" value="NZ_JACCEW010000002.1"/>
</dbReference>
<evidence type="ECO:0000256" key="9">
    <source>
        <dbReference type="ARBA" id="ARBA00019357"/>
    </source>
</evidence>
<evidence type="ECO:0000259" key="24">
    <source>
        <dbReference type="Pfam" id="PF02875"/>
    </source>
</evidence>
<dbReference type="InterPro" id="IPR036615">
    <property type="entry name" value="Mur_ligase_C_dom_sf"/>
</dbReference>
<gene>
    <name evidence="26" type="primary">folC</name>
    <name evidence="26" type="ORF">H0A68_07285</name>
</gene>
<comment type="function">
    <text evidence="2">Functions in two distinct reactions of the de novo folate biosynthetic pathway. Catalyzes the addition of a glutamate residue to dihydropteroate (7,8-dihydropteroate or H2Pte) to form dihydrofolate (7,8-dihydrofolate monoglutamate or H2Pte-Glu). Also catalyzes successive additions of L-glutamate to tetrahydrofolate or 10-formyltetrahydrofolate or 5,10-methylenetetrahydrofolate, leading to folylpolyglutamate derivatives.</text>
</comment>
<evidence type="ECO:0000256" key="16">
    <source>
        <dbReference type="ARBA" id="ARBA00030048"/>
    </source>
</evidence>
<keyword evidence="14" id="KW-0460">Magnesium</keyword>
<evidence type="ECO:0000256" key="22">
    <source>
        <dbReference type="ARBA" id="ARBA00049161"/>
    </source>
</evidence>
<keyword evidence="10 26" id="KW-0436">Ligase</keyword>
<evidence type="ECO:0000256" key="4">
    <source>
        <dbReference type="ARBA" id="ARBA00005150"/>
    </source>
</evidence>
<comment type="similarity">
    <text evidence="5">Belongs to the folylpolyglutamate synthase family.</text>
</comment>
<comment type="catalytic activity">
    <reaction evidence="20">
        <text>10-formyltetrahydrofolyl-(gamma-L-Glu)(n) + L-glutamate + ATP = 10-formyltetrahydrofolyl-(gamma-L-Glu)(n+1) + ADP + phosphate + H(+)</text>
        <dbReference type="Rhea" id="RHEA:51904"/>
        <dbReference type="Rhea" id="RHEA-COMP:13088"/>
        <dbReference type="Rhea" id="RHEA-COMP:14300"/>
        <dbReference type="ChEBI" id="CHEBI:15378"/>
        <dbReference type="ChEBI" id="CHEBI:29985"/>
        <dbReference type="ChEBI" id="CHEBI:30616"/>
        <dbReference type="ChEBI" id="CHEBI:43474"/>
        <dbReference type="ChEBI" id="CHEBI:134413"/>
        <dbReference type="ChEBI" id="CHEBI:456216"/>
        <dbReference type="EC" id="6.3.2.17"/>
    </reaction>
</comment>
<proteinExistence type="inferred from homology"/>
<feature type="domain" description="Mur ligase C-terminal" evidence="24">
    <location>
        <begin position="292"/>
        <end position="380"/>
    </location>
</feature>
<reference evidence="26 27" key="1">
    <citation type="submission" date="2020-07" db="EMBL/GenBank/DDBJ databases">
        <title>Taxonomic revisions and descriptions of new bacterial species based on genomic comparisons in the high-G+C-content subgroup of the family Alcaligenaceae.</title>
        <authorList>
            <person name="Szabo A."/>
            <person name="Felfoldi T."/>
        </authorList>
    </citation>
    <scope>NUCLEOTIDE SEQUENCE [LARGE SCALE GENOMIC DNA]</scope>
    <source>
        <strain evidence="26 27">DSM 25264</strain>
    </source>
</reference>
<organism evidence="26 27">
    <name type="scientific">Allopusillimonas soli</name>
    <dbReference type="NCBI Taxonomy" id="659016"/>
    <lineage>
        <taxon>Bacteria</taxon>
        <taxon>Pseudomonadati</taxon>
        <taxon>Pseudomonadota</taxon>
        <taxon>Betaproteobacteria</taxon>
        <taxon>Burkholderiales</taxon>
        <taxon>Alcaligenaceae</taxon>
        <taxon>Allopusillimonas</taxon>
    </lineage>
</organism>
<keyword evidence="13" id="KW-0067">ATP-binding</keyword>
<comment type="catalytic activity">
    <reaction evidence="19">
        <text>(6S)-5,6,7,8-tetrahydrofolyl-(gamma-L-Glu)(n) + L-glutamate + ATP = (6S)-5,6,7,8-tetrahydrofolyl-(gamma-L-Glu)(n+1) + ADP + phosphate + H(+)</text>
        <dbReference type="Rhea" id="RHEA:10580"/>
        <dbReference type="Rhea" id="RHEA-COMP:14738"/>
        <dbReference type="Rhea" id="RHEA-COMP:14740"/>
        <dbReference type="ChEBI" id="CHEBI:15378"/>
        <dbReference type="ChEBI" id="CHEBI:29985"/>
        <dbReference type="ChEBI" id="CHEBI:30616"/>
        <dbReference type="ChEBI" id="CHEBI:43474"/>
        <dbReference type="ChEBI" id="CHEBI:141005"/>
        <dbReference type="ChEBI" id="CHEBI:456216"/>
        <dbReference type="EC" id="6.3.2.17"/>
    </reaction>
</comment>
<keyword evidence="27" id="KW-1185">Reference proteome</keyword>
<dbReference type="Gene3D" id="3.40.1190.10">
    <property type="entry name" value="Mur-like, catalytic domain"/>
    <property type="match status" value="1"/>
</dbReference>
<dbReference type="GO" id="GO:0005524">
    <property type="term" value="F:ATP binding"/>
    <property type="evidence" value="ECO:0007669"/>
    <property type="project" value="UniProtKB-KW"/>
</dbReference>
<dbReference type="SUPFAM" id="SSF53623">
    <property type="entry name" value="MurD-like peptide ligases, catalytic domain"/>
    <property type="match status" value="1"/>
</dbReference>
<dbReference type="PIRSF" id="PIRSF001563">
    <property type="entry name" value="Folylpolyglu_synth"/>
    <property type="match status" value="1"/>
</dbReference>
<dbReference type="InterPro" id="IPR001645">
    <property type="entry name" value="Folylpolyglutamate_synth"/>
</dbReference>
<evidence type="ECO:0000256" key="13">
    <source>
        <dbReference type="ARBA" id="ARBA00022840"/>
    </source>
</evidence>
<evidence type="ECO:0000256" key="14">
    <source>
        <dbReference type="ARBA" id="ARBA00022842"/>
    </source>
</evidence>
<dbReference type="Proteomes" id="UP000580517">
    <property type="component" value="Unassembled WGS sequence"/>
</dbReference>
<keyword evidence="12" id="KW-0547">Nucleotide-binding</keyword>
<evidence type="ECO:0000256" key="5">
    <source>
        <dbReference type="ARBA" id="ARBA00008276"/>
    </source>
</evidence>
<evidence type="ECO:0000259" key="25">
    <source>
        <dbReference type="Pfam" id="PF08245"/>
    </source>
</evidence>
<dbReference type="FunFam" id="3.40.1190.10:FF:000004">
    <property type="entry name" value="Dihydrofolate synthase/folylpolyglutamate synthase"/>
    <property type="match status" value="1"/>
</dbReference>
<evidence type="ECO:0000313" key="27">
    <source>
        <dbReference type="Proteomes" id="UP000580517"/>
    </source>
</evidence>